<dbReference type="SUPFAM" id="SSF75420">
    <property type="entry name" value="YhbC-like, N-terminal domain"/>
    <property type="match status" value="1"/>
</dbReference>
<evidence type="ECO:0000313" key="7">
    <source>
        <dbReference type="Proteomes" id="UP000076079"/>
    </source>
</evidence>
<evidence type="ECO:0000313" key="6">
    <source>
        <dbReference type="EMBL" id="AMY11552.1"/>
    </source>
</evidence>
<evidence type="ECO:0000259" key="5">
    <source>
        <dbReference type="Pfam" id="PF17384"/>
    </source>
</evidence>
<dbReference type="Proteomes" id="UP000076079">
    <property type="component" value="Chromosome"/>
</dbReference>
<dbReference type="STRING" id="1855912.LuPra_04803"/>
<dbReference type="InterPro" id="IPR036847">
    <property type="entry name" value="RimP_C_sf"/>
</dbReference>
<dbReference type="KEGG" id="abac:LuPra_04803"/>
<dbReference type="GO" id="GO:0000028">
    <property type="term" value="P:ribosomal small subunit assembly"/>
    <property type="evidence" value="ECO:0007669"/>
    <property type="project" value="TreeGrafter"/>
</dbReference>
<evidence type="ECO:0000256" key="1">
    <source>
        <dbReference type="ARBA" id="ARBA00022490"/>
    </source>
</evidence>
<dbReference type="PATRIC" id="fig|1813736.3.peg.5060"/>
<dbReference type="InterPro" id="IPR028998">
    <property type="entry name" value="RimP_C"/>
</dbReference>
<dbReference type="Pfam" id="PF17384">
    <property type="entry name" value="DUF150_C"/>
    <property type="match status" value="1"/>
</dbReference>
<feature type="domain" description="Ribosome maturation factor RimP N-terminal" evidence="4">
    <location>
        <begin position="94"/>
        <end position="180"/>
    </location>
</feature>
<accession>A0A143PSI1</accession>
<reference evidence="7" key="2">
    <citation type="submission" date="2016-04" db="EMBL/GenBank/DDBJ databases">
        <title>First Complete Genome Sequence of a Subdivision 6 Acidobacterium.</title>
        <authorList>
            <person name="Huang S."/>
            <person name="Vieira S."/>
            <person name="Bunk B."/>
            <person name="Riedel T."/>
            <person name="Sproeer C."/>
            <person name="Overmann J."/>
        </authorList>
    </citation>
    <scope>NUCLEOTIDE SEQUENCE [LARGE SCALE GENOMIC DNA]</scope>
    <source>
        <strain evidence="7">DSM 100886 HEG_-6_39</strain>
    </source>
</reference>
<evidence type="ECO:0000256" key="2">
    <source>
        <dbReference type="ARBA" id="ARBA00022517"/>
    </source>
</evidence>
<dbReference type="GO" id="GO:0006412">
    <property type="term" value="P:translation"/>
    <property type="evidence" value="ECO:0007669"/>
    <property type="project" value="TreeGrafter"/>
</dbReference>
<dbReference type="HAMAP" id="MF_01077">
    <property type="entry name" value="RimP"/>
    <property type="match status" value="1"/>
</dbReference>
<protein>
    <recommendedName>
        <fullName evidence="3">Ribosome maturation factor RimP</fullName>
    </recommendedName>
</protein>
<dbReference type="Gene3D" id="2.30.30.180">
    <property type="entry name" value="Ribosome maturation factor RimP, C-terminal domain"/>
    <property type="match status" value="1"/>
</dbReference>
<dbReference type="Pfam" id="PF02576">
    <property type="entry name" value="RimP_N"/>
    <property type="match status" value="1"/>
</dbReference>
<dbReference type="OrthoDB" id="9805006at2"/>
<dbReference type="InterPro" id="IPR035956">
    <property type="entry name" value="RimP_N_sf"/>
</dbReference>
<dbReference type="GO" id="GO:0005829">
    <property type="term" value="C:cytosol"/>
    <property type="evidence" value="ECO:0007669"/>
    <property type="project" value="TreeGrafter"/>
</dbReference>
<dbReference type="PANTHER" id="PTHR33867:SF1">
    <property type="entry name" value="RIBOSOME MATURATION FACTOR RIMP"/>
    <property type="match status" value="1"/>
</dbReference>
<dbReference type="EMBL" id="CP015136">
    <property type="protein sequence ID" value="AMY11552.1"/>
    <property type="molecule type" value="Genomic_DNA"/>
</dbReference>
<dbReference type="CDD" id="cd01734">
    <property type="entry name" value="YlxS_C"/>
    <property type="match status" value="1"/>
</dbReference>
<evidence type="ECO:0000256" key="3">
    <source>
        <dbReference type="HAMAP-Rule" id="MF_01077"/>
    </source>
</evidence>
<dbReference type="PANTHER" id="PTHR33867">
    <property type="entry name" value="RIBOSOME MATURATION FACTOR RIMP"/>
    <property type="match status" value="1"/>
</dbReference>
<gene>
    <name evidence="3 6" type="primary">rimP</name>
    <name evidence="6" type="ORF">LuPra_04803</name>
</gene>
<keyword evidence="7" id="KW-1185">Reference proteome</keyword>
<dbReference type="Gene3D" id="3.30.300.70">
    <property type="entry name" value="RimP-like superfamily, N-terminal"/>
    <property type="match status" value="1"/>
</dbReference>
<dbReference type="InterPro" id="IPR028989">
    <property type="entry name" value="RimP_N"/>
</dbReference>
<name>A0A143PSI1_LUTPR</name>
<comment type="subcellular location">
    <subcellularLocation>
        <location evidence="3">Cytoplasm</location>
    </subcellularLocation>
</comment>
<feature type="domain" description="Ribosome maturation factor RimP C-terminal" evidence="5">
    <location>
        <begin position="183"/>
        <end position="249"/>
    </location>
</feature>
<keyword evidence="2 3" id="KW-0690">Ribosome biogenesis</keyword>
<proteinExistence type="inferred from homology"/>
<dbReference type="SUPFAM" id="SSF74942">
    <property type="entry name" value="YhbC-like, C-terminal domain"/>
    <property type="match status" value="1"/>
</dbReference>
<organism evidence="6 7">
    <name type="scientific">Luteitalea pratensis</name>
    <dbReference type="NCBI Taxonomy" id="1855912"/>
    <lineage>
        <taxon>Bacteria</taxon>
        <taxon>Pseudomonadati</taxon>
        <taxon>Acidobacteriota</taxon>
        <taxon>Vicinamibacteria</taxon>
        <taxon>Vicinamibacterales</taxon>
        <taxon>Vicinamibacteraceae</taxon>
        <taxon>Luteitalea</taxon>
    </lineage>
</organism>
<reference evidence="6 7" key="1">
    <citation type="journal article" date="2016" name="Genome Announc.">
        <title>First Complete Genome Sequence of a Subdivision 6 Acidobacterium Strain.</title>
        <authorList>
            <person name="Huang S."/>
            <person name="Vieira S."/>
            <person name="Bunk B."/>
            <person name="Riedel T."/>
            <person name="Sproer C."/>
            <person name="Overmann J."/>
        </authorList>
    </citation>
    <scope>NUCLEOTIDE SEQUENCE [LARGE SCALE GENOMIC DNA]</scope>
    <source>
        <strain evidence="7">DSM 100886 HEG_-6_39</strain>
    </source>
</reference>
<dbReference type="FunFam" id="3.30.300.70:FF:000001">
    <property type="entry name" value="Ribosome maturation factor RimP"/>
    <property type="match status" value="1"/>
</dbReference>
<dbReference type="AlphaFoldDB" id="A0A143PSI1"/>
<evidence type="ECO:0000259" key="4">
    <source>
        <dbReference type="Pfam" id="PF02576"/>
    </source>
</evidence>
<comment type="similarity">
    <text evidence="3">Belongs to the RimP family.</text>
</comment>
<keyword evidence="1 3" id="KW-0963">Cytoplasm</keyword>
<dbReference type="InterPro" id="IPR003728">
    <property type="entry name" value="Ribosome_maturation_RimP"/>
</dbReference>
<comment type="function">
    <text evidence="3">Required for maturation of 30S ribosomal subunits.</text>
</comment>
<sequence>MRKCRDRRLSAGSFQHLGFDIPAFQHFGISRRRLWPGRAYWRAYQAATRSWYSPRLEFRLPFRSGPLCPLFVFQGCRLVDVTTETRLERVRTVAERVAGSCGLDIFDIQLRRESSGWVLRVVIDRPQQRDADGAVVVETPEQSIGIEDCQRVSTDLSTIFDVEDVLDHAYTLEVSSPGLDRPLRHADDYRRFSGRLVKLVVPAGVEGQTHFEGRIAGVEDEAVILQVGRRKERRIPLVAISRARLEVEF</sequence>